<sequence length="96" mass="10682">MENKPCRGRPKGTLANHAPYARALGTVVKQLRAIKKTSQEELAITAGIERSHMGKIERGEHLPSLILLIKIAVALECETAELMRRMEEHIAKADKI</sequence>
<dbReference type="Proteomes" id="UP000309819">
    <property type="component" value="Unassembled WGS sequence"/>
</dbReference>
<evidence type="ECO:0000256" key="2">
    <source>
        <dbReference type="ARBA" id="ARBA00023125"/>
    </source>
</evidence>
<keyword evidence="1" id="KW-0805">Transcription regulation</keyword>
<dbReference type="PANTHER" id="PTHR46797">
    <property type="entry name" value="HTH-TYPE TRANSCRIPTIONAL REGULATOR"/>
    <property type="match status" value="1"/>
</dbReference>
<dbReference type="OrthoDB" id="9800901at2"/>
<keyword evidence="2" id="KW-0238">DNA-binding</keyword>
<keyword evidence="6" id="KW-1185">Reference proteome</keyword>
<dbReference type="GO" id="GO:0003700">
    <property type="term" value="F:DNA-binding transcription factor activity"/>
    <property type="evidence" value="ECO:0007669"/>
    <property type="project" value="TreeGrafter"/>
</dbReference>
<name>A0A5R8ZCR8_9PSED</name>
<dbReference type="GO" id="GO:0005829">
    <property type="term" value="C:cytosol"/>
    <property type="evidence" value="ECO:0007669"/>
    <property type="project" value="TreeGrafter"/>
</dbReference>
<accession>A0A5R8ZCR8</accession>
<gene>
    <name evidence="5" type="ORF">FEM01_08895</name>
</gene>
<dbReference type="RefSeq" id="WP_138219053.1">
    <property type="nucleotide sequence ID" value="NZ_VAUO01000002.1"/>
</dbReference>
<dbReference type="InterPro" id="IPR010982">
    <property type="entry name" value="Lambda_DNA-bd_dom_sf"/>
</dbReference>
<dbReference type="PROSITE" id="PS50943">
    <property type="entry name" value="HTH_CROC1"/>
    <property type="match status" value="1"/>
</dbReference>
<evidence type="ECO:0000256" key="3">
    <source>
        <dbReference type="ARBA" id="ARBA00023163"/>
    </source>
</evidence>
<dbReference type="InterPro" id="IPR001387">
    <property type="entry name" value="Cro/C1-type_HTH"/>
</dbReference>
<dbReference type="GO" id="GO:0003677">
    <property type="term" value="F:DNA binding"/>
    <property type="evidence" value="ECO:0007669"/>
    <property type="project" value="UniProtKB-KW"/>
</dbReference>
<keyword evidence="3" id="KW-0804">Transcription</keyword>
<evidence type="ECO:0000256" key="1">
    <source>
        <dbReference type="ARBA" id="ARBA00023015"/>
    </source>
</evidence>
<dbReference type="Pfam" id="PF01381">
    <property type="entry name" value="HTH_3"/>
    <property type="match status" value="1"/>
</dbReference>
<reference evidence="5 6" key="1">
    <citation type="submission" date="2019-05" db="EMBL/GenBank/DDBJ databases">
        <title>Pseudomonas sp. SC006 isolated from lettuce that can produce HBGAs.</title>
        <authorList>
            <person name="Wang D."/>
            <person name="Liao N."/>
            <person name="Liu D."/>
            <person name="Zhang Z."/>
            <person name="Zou S."/>
        </authorList>
    </citation>
    <scope>NUCLEOTIDE SEQUENCE [LARGE SCALE GENOMIC DNA]</scope>
    <source>
        <strain evidence="5 6">SC006</strain>
    </source>
</reference>
<dbReference type="EMBL" id="VAUO01000002">
    <property type="protein sequence ID" value="TLP63589.1"/>
    <property type="molecule type" value="Genomic_DNA"/>
</dbReference>
<evidence type="ECO:0000259" key="4">
    <source>
        <dbReference type="PROSITE" id="PS50943"/>
    </source>
</evidence>
<dbReference type="InterPro" id="IPR050807">
    <property type="entry name" value="TransReg_Diox_bact_type"/>
</dbReference>
<comment type="caution">
    <text evidence="5">The sequence shown here is derived from an EMBL/GenBank/DDBJ whole genome shotgun (WGS) entry which is preliminary data.</text>
</comment>
<organism evidence="5 6">
    <name type="scientific">Pseudomonas mosselii</name>
    <dbReference type="NCBI Taxonomy" id="78327"/>
    <lineage>
        <taxon>Bacteria</taxon>
        <taxon>Pseudomonadati</taxon>
        <taxon>Pseudomonadota</taxon>
        <taxon>Gammaproteobacteria</taxon>
        <taxon>Pseudomonadales</taxon>
        <taxon>Pseudomonadaceae</taxon>
        <taxon>Pseudomonas</taxon>
    </lineage>
</organism>
<dbReference type="PANTHER" id="PTHR46797:SF23">
    <property type="entry name" value="HTH-TYPE TRANSCRIPTIONAL REGULATOR SUTR"/>
    <property type="match status" value="1"/>
</dbReference>
<proteinExistence type="predicted"/>
<feature type="domain" description="HTH cro/C1-type" evidence="4">
    <location>
        <begin position="28"/>
        <end position="82"/>
    </location>
</feature>
<evidence type="ECO:0000313" key="6">
    <source>
        <dbReference type="Proteomes" id="UP000309819"/>
    </source>
</evidence>
<dbReference type="SUPFAM" id="SSF47413">
    <property type="entry name" value="lambda repressor-like DNA-binding domains"/>
    <property type="match status" value="1"/>
</dbReference>
<dbReference type="SMART" id="SM00530">
    <property type="entry name" value="HTH_XRE"/>
    <property type="match status" value="1"/>
</dbReference>
<dbReference type="Gene3D" id="1.10.260.40">
    <property type="entry name" value="lambda repressor-like DNA-binding domains"/>
    <property type="match status" value="1"/>
</dbReference>
<protein>
    <submittedName>
        <fullName evidence="5">Helix-turn-helix transcriptional regulator</fullName>
    </submittedName>
</protein>
<dbReference type="CDD" id="cd00093">
    <property type="entry name" value="HTH_XRE"/>
    <property type="match status" value="1"/>
</dbReference>
<evidence type="ECO:0000313" key="5">
    <source>
        <dbReference type="EMBL" id="TLP63589.1"/>
    </source>
</evidence>
<dbReference type="AlphaFoldDB" id="A0A5R8ZCR8"/>